<organism evidence="2 3">
    <name type="scientific">Pleurodeles waltl</name>
    <name type="common">Iberian ribbed newt</name>
    <dbReference type="NCBI Taxonomy" id="8319"/>
    <lineage>
        <taxon>Eukaryota</taxon>
        <taxon>Metazoa</taxon>
        <taxon>Chordata</taxon>
        <taxon>Craniata</taxon>
        <taxon>Vertebrata</taxon>
        <taxon>Euteleostomi</taxon>
        <taxon>Amphibia</taxon>
        <taxon>Batrachia</taxon>
        <taxon>Caudata</taxon>
        <taxon>Salamandroidea</taxon>
        <taxon>Salamandridae</taxon>
        <taxon>Pleurodelinae</taxon>
        <taxon>Pleurodeles</taxon>
    </lineage>
</organism>
<evidence type="ECO:0000313" key="3">
    <source>
        <dbReference type="Proteomes" id="UP001066276"/>
    </source>
</evidence>
<feature type="region of interest" description="Disordered" evidence="1">
    <location>
        <begin position="1"/>
        <end position="83"/>
    </location>
</feature>
<keyword evidence="3" id="KW-1185">Reference proteome</keyword>
<sequence length="115" mass="12221">MRRETPDTWGGTHGPRLWNGSHFPGTRVTLQTPGAAPTKDLGRGSEEVTGRGECHGKNRGCEGTGLGQQGGLSPPLEGTKRSAGGHFGWLSELEPGTSVCPIIRRDVFMPRVCAL</sequence>
<dbReference type="AlphaFoldDB" id="A0AAV7U552"/>
<feature type="compositionally biased region" description="Basic and acidic residues" evidence="1">
    <location>
        <begin position="40"/>
        <end position="60"/>
    </location>
</feature>
<gene>
    <name evidence="2" type="ORF">NDU88_000708</name>
</gene>
<evidence type="ECO:0000256" key="1">
    <source>
        <dbReference type="SAM" id="MobiDB-lite"/>
    </source>
</evidence>
<name>A0AAV7U552_PLEWA</name>
<comment type="caution">
    <text evidence="2">The sequence shown here is derived from an EMBL/GenBank/DDBJ whole genome shotgun (WGS) entry which is preliminary data.</text>
</comment>
<accession>A0AAV7U552</accession>
<dbReference type="EMBL" id="JANPWB010000005">
    <property type="protein sequence ID" value="KAJ1183898.1"/>
    <property type="molecule type" value="Genomic_DNA"/>
</dbReference>
<dbReference type="Proteomes" id="UP001066276">
    <property type="component" value="Chromosome 3_1"/>
</dbReference>
<reference evidence="2" key="1">
    <citation type="journal article" date="2022" name="bioRxiv">
        <title>Sequencing and chromosome-scale assembly of the giantPleurodeles waltlgenome.</title>
        <authorList>
            <person name="Brown T."/>
            <person name="Elewa A."/>
            <person name="Iarovenko S."/>
            <person name="Subramanian E."/>
            <person name="Araus A.J."/>
            <person name="Petzold A."/>
            <person name="Susuki M."/>
            <person name="Suzuki K.-i.T."/>
            <person name="Hayashi T."/>
            <person name="Toyoda A."/>
            <person name="Oliveira C."/>
            <person name="Osipova E."/>
            <person name="Leigh N.D."/>
            <person name="Simon A."/>
            <person name="Yun M.H."/>
        </authorList>
    </citation>
    <scope>NUCLEOTIDE SEQUENCE</scope>
    <source>
        <strain evidence="2">20211129_DDA</strain>
        <tissue evidence="2">Liver</tissue>
    </source>
</reference>
<protein>
    <submittedName>
        <fullName evidence="2">Uncharacterized protein</fullName>
    </submittedName>
</protein>
<evidence type="ECO:0000313" key="2">
    <source>
        <dbReference type="EMBL" id="KAJ1183898.1"/>
    </source>
</evidence>
<proteinExistence type="predicted"/>